<organism evidence="2 3">
    <name type="scientific">Streptomyces katsurahamanus</name>
    <dbReference type="NCBI Taxonomy" id="2577098"/>
    <lineage>
        <taxon>Bacteria</taxon>
        <taxon>Bacillati</taxon>
        <taxon>Actinomycetota</taxon>
        <taxon>Actinomycetes</taxon>
        <taxon>Kitasatosporales</taxon>
        <taxon>Streptomycetaceae</taxon>
        <taxon>Streptomyces</taxon>
    </lineage>
</organism>
<dbReference type="Gene3D" id="3.40.50.150">
    <property type="entry name" value="Vaccinia Virus protein VP39"/>
    <property type="match status" value="1"/>
</dbReference>
<keyword evidence="2" id="KW-0489">Methyltransferase</keyword>
<dbReference type="PANTHER" id="PTHR43591:SF24">
    <property type="entry name" value="2-METHOXY-6-POLYPRENYL-1,4-BENZOQUINOL METHYLASE, MITOCHONDRIAL"/>
    <property type="match status" value="1"/>
</dbReference>
<keyword evidence="2" id="KW-0808">Transferase</keyword>
<sequence length="269" mass="29460">MPQETAVYTHGHHESVLRSHTWRTAANSAGYLIGELTPETRILDVGCGPGTITADLAALVPRGHVTGVDREPGIVAQAREYAAGRGLSHTDFAVADVNELDFADDSFDVVHAHQVLQHLGDPVRALREMRRVCRPGGIVAVRDADYDAFVWFPGSPVLDEWLQLYRRVARASGGEPDAGRRLLSWARAAGFTDIVPTAGTWCYATPEDRVWWSGLWADRTTSSGYARLAVEGGHATPEQLAAIADGWREWGGREDGWFLVPHGELLCRV</sequence>
<evidence type="ECO:0000313" key="2">
    <source>
        <dbReference type="EMBL" id="MQS34825.1"/>
    </source>
</evidence>
<dbReference type="InterPro" id="IPR029063">
    <property type="entry name" value="SAM-dependent_MTases_sf"/>
</dbReference>
<evidence type="ECO:0000313" key="3">
    <source>
        <dbReference type="Proteomes" id="UP000460558"/>
    </source>
</evidence>
<dbReference type="GO" id="GO:0032259">
    <property type="term" value="P:methylation"/>
    <property type="evidence" value="ECO:0007669"/>
    <property type="project" value="UniProtKB-KW"/>
</dbReference>
<accession>A0ABW9NNH2</accession>
<dbReference type="SUPFAM" id="SSF53335">
    <property type="entry name" value="S-adenosyl-L-methionine-dependent methyltransferases"/>
    <property type="match status" value="1"/>
</dbReference>
<dbReference type="Pfam" id="PF13847">
    <property type="entry name" value="Methyltransf_31"/>
    <property type="match status" value="1"/>
</dbReference>
<reference evidence="2 3" key="1">
    <citation type="submission" date="2019-06" db="EMBL/GenBank/DDBJ databases">
        <title>Comparative genomics and metabolomics analyses of clavulanic acid producing Streptomyces species provides insight into specialized metabolism and evolution of beta-lactam biosynthetic gene clusters.</title>
        <authorList>
            <person name="Moore M.A."/>
            <person name="Cruz-Morales P."/>
            <person name="Barona Gomez F."/>
            <person name="Kapil T."/>
        </authorList>
    </citation>
    <scope>NUCLEOTIDE SEQUENCE [LARGE SCALE GENOMIC DNA]</scope>
    <source>
        <strain evidence="2 3">T-272</strain>
    </source>
</reference>
<feature type="domain" description="Methyltransferase" evidence="1">
    <location>
        <begin position="37"/>
        <end position="145"/>
    </location>
</feature>
<dbReference type="PANTHER" id="PTHR43591">
    <property type="entry name" value="METHYLTRANSFERASE"/>
    <property type="match status" value="1"/>
</dbReference>
<dbReference type="EMBL" id="VDEQ01000036">
    <property type="protein sequence ID" value="MQS34825.1"/>
    <property type="molecule type" value="Genomic_DNA"/>
</dbReference>
<proteinExistence type="predicted"/>
<dbReference type="RefSeq" id="WP_153481046.1">
    <property type="nucleotide sequence ID" value="NZ_VDEQ01000036.1"/>
</dbReference>
<protein>
    <submittedName>
        <fullName evidence="2">Methyltransferase domain-containing protein</fullName>
    </submittedName>
</protein>
<comment type="caution">
    <text evidence="2">The sequence shown here is derived from an EMBL/GenBank/DDBJ whole genome shotgun (WGS) entry which is preliminary data.</text>
</comment>
<dbReference type="InterPro" id="IPR025714">
    <property type="entry name" value="Methyltranfer_dom"/>
</dbReference>
<name>A0ABW9NNH2_9ACTN</name>
<dbReference type="CDD" id="cd02440">
    <property type="entry name" value="AdoMet_MTases"/>
    <property type="match status" value="1"/>
</dbReference>
<gene>
    <name evidence="2" type="ORF">FFZ77_04070</name>
</gene>
<keyword evidence="3" id="KW-1185">Reference proteome</keyword>
<dbReference type="Proteomes" id="UP000460558">
    <property type="component" value="Unassembled WGS sequence"/>
</dbReference>
<evidence type="ECO:0000259" key="1">
    <source>
        <dbReference type="Pfam" id="PF13847"/>
    </source>
</evidence>
<dbReference type="GO" id="GO:0008168">
    <property type="term" value="F:methyltransferase activity"/>
    <property type="evidence" value="ECO:0007669"/>
    <property type="project" value="UniProtKB-KW"/>
</dbReference>